<protein>
    <recommendedName>
        <fullName evidence="4">Big-1 domain-containing protein</fullName>
    </recommendedName>
</protein>
<feature type="region of interest" description="Disordered" evidence="1">
    <location>
        <begin position="1"/>
        <end position="21"/>
    </location>
</feature>
<dbReference type="GO" id="GO:0005975">
    <property type="term" value="P:carbohydrate metabolic process"/>
    <property type="evidence" value="ECO:0007669"/>
    <property type="project" value="UniProtKB-ARBA"/>
</dbReference>
<evidence type="ECO:0000256" key="1">
    <source>
        <dbReference type="SAM" id="MobiDB-lite"/>
    </source>
</evidence>
<dbReference type="Gene3D" id="2.60.40.10">
    <property type="entry name" value="Immunoglobulins"/>
    <property type="match status" value="1"/>
</dbReference>
<dbReference type="AlphaFoldDB" id="D9WA82"/>
<accession>D9WA82</accession>
<gene>
    <name evidence="2" type="ORF">SSOG_04592</name>
</gene>
<dbReference type="HOGENOM" id="CLU_1795385_0_0_11"/>
<proteinExistence type="predicted"/>
<dbReference type="STRING" id="457427.SSOG_04592"/>
<reference evidence="2 3" key="1">
    <citation type="submission" date="2009-02" db="EMBL/GenBank/DDBJ databases">
        <title>Annotation of Streptomyces hygroscopicus strain ATCC 53653.</title>
        <authorList>
            <consortium name="The Broad Institute Genome Sequencing Platform"/>
            <consortium name="Broad Institute Microbial Sequencing Center"/>
            <person name="Fischbach M."/>
            <person name="Godfrey P."/>
            <person name="Ward D."/>
            <person name="Young S."/>
            <person name="Zeng Q."/>
            <person name="Koehrsen M."/>
            <person name="Alvarado L."/>
            <person name="Berlin A.M."/>
            <person name="Bochicchio J."/>
            <person name="Borenstein D."/>
            <person name="Chapman S.B."/>
            <person name="Chen Z."/>
            <person name="Engels R."/>
            <person name="Freedman E."/>
            <person name="Gellesch M."/>
            <person name="Goldberg J."/>
            <person name="Griggs A."/>
            <person name="Gujja S."/>
            <person name="Heilman E.R."/>
            <person name="Heiman D.I."/>
            <person name="Hepburn T.A."/>
            <person name="Howarth C."/>
            <person name="Jen D."/>
            <person name="Larson L."/>
            <person name="Lewis B."/>
            <person name="Mehta T."/>
            <person name="Park D."/>
            <person name="Pearson M."/>
            <person name="Richards J."/>
            <person name="Roberts A."/>
            <person name="Saif S."/>
            <person name="Shea T.D."/>
            <person name="Shenoy N."/>
            <person name="Sisk P."/>
            <person name="Stolte C."/>
            <person name="Sykes S.N."/>
            <person name="Thomson T."/>
            <person name="Walk T."/>
            <person name="White J."/>
            <person name="Yandava C."/>
            <person name="Straight P."/>
            <person name="Clardy J."/>
            <person name="Hung D."/>
            <person name="Kolter R."/>
            <person name="Mekalanos J."/>
            <person name="Walker S."/>
            <person name="Walsh C.T."/>
            <person name="Wieland-Brown L.C."/>
            <person name="Haas B."/>
            <person name="Nusbaum C."/>
            <person name="Birren B."/>
        </authorList>
    </citation>
    <scope>NUCLEOTIDE SEQUENCE [LARGE SCALE GENOMIC DNA]</scope>
    <source>
        <strain evidence="2 3">ATCC 53653</strain>
    </source>
</reference>
<dbReference type="InterPro" id="IPR013783">
    <property type="entry name" value="Ig-like_fold"/>
</dbReference>
<sequence length="144" mass="14904">MVEVPADGSGQTTVPIAGLSSPVGLAIPPSHPVSTRLTASAATVERHTSPASLRVKGLSATLATTDGAPLPGQTVRFTDNTGAHKLCAAVTNSRGRARCDATLRTGSRARYDDLRHNGYRATYAGTAPYRPSSAAAHVRAARRT</sequence>
<evidence type="ECO:0008006" key="4">
    <source>
        <dbReference type="Google" id="ProtNLM"/>
    </source>
</evidence>
<name>D9WA82_9ACTN</name>
<dbReference type="EMBL" id="GG657754">
    <property type="protein sequence ID" value="EFL24878.1"/>
    <property type="molecule type" value="Genomic_DNA"/>
</dbReference>
<evidence type="ECO:0000313" key="3">
    <source>
        <dbReference type="Proteomes" id="UP000003963"/>
    </source>
</evidence>
<keyword evidence="3" id="KW-1185">Reference proteome</keyword>
<evidence type="ECO:0000313" key="2">
    <source>
        <dbReference type="EMBL" id="EFL24878.1"/>
    </source>
</evidence>
<dbReference type="Proteomes" id="UP000003963">
    <property type="component" value="Unassembled WGS sequence"/>
</dbReference>
<organism evidence="2 3">
    <name type="scientific">Streptomyces himastatinicus ATCC 53653</name>
    <dbReference type="NCBI Taxonomy" id="457427"/>
    <lineage>
        <taxon>Bacteria</taxon>
        <taxon>Bacillati</taxon>
        <taxon>Actinomycetota</taxon>
        <taxon>Actinomycetes</taxon>
        <taxon>Kitasatosporales</taxon>
        <taxon>Streptomycetaceae</taxon>
        <taxon>Streptomyces</taxon>
        <taxon>Streptomyces violaceusniger group</taxon>
    </lineage>
</organism>